<dbReference type="InterPro" id="IPR024425">
    <property type="entry name" value="LiaF-like_C"/>
</dbReference>
<evidence type="ECO:0000313" key="2">
    <source>
        <dbReference type="EMBL" id="EDM73683.1"/>
    </source>
</evidence>
<reference evidence="2 3" key="1">
    <citation type="submission" date="2007-06" db="EMBL/GenBank/DDBJ databases">
        <authorList>
            <person name="Shimkets L."/>
            <person name="Ferriera S."/>
            <person name="Johnson J."/>
            <person name="Kravitz S."/>
            <person name="Beeson K."/>
            <person name="Sutton G."/>
            <person name="Rogers Y.-H."/>
            <person name="Friedman R."/>
            <person name="Frazier M."/>
            <person name="Venter J.C."/>
        </authorList>
    </citation>
    <scope>NUCLEOTIDE SEQUENCE [LARGE SCALE GENOMIC DNA]</scope>
    <source>
        <strain evidence="2 3">SIR-1</strain>
    </source>
</reference>
<dbReference type="STRING" id="391625.PPSIR1_27143"/>
<name>A6GKC4_9BACT</name>
<dbReference type="Proteomes" id="UP000005801">
    <property type="component" value="Unassembled WGS sequence"/>
</dbReference>
<dbReference type="OrthoDB" id="3625082at2"/>
<dbReference type="PANTHER" id="PTHR40763">
    <property type="entry name" value="MEMBRANE PROTEIN-RELATED"/>
    <property type="match status" value="1"/>
</dbReference>
<dbReference type="RefSeq" id="WP_006977160.1">
    <property type="nucleotide sequence ID" value="NZ_ABCS01000190.1"/>
</dbReference>
<protein>
    <recommendedName>
        <fullName evidence="1">Cell wall-active antibiotics response LiaF-like C-terminal domain-containing protein</fullName>
    </recommendedName>
</protein>
<evidence type="ECO:0000313" key="3">
    <source>
        <dbReference type="Proteomes" id="UP000005801"/>
    </source>
</evidence>
<dbReference type="EMBL" id="ABCS01000190">
    <property type="protein sequence ID" value="EDM73683.1"/>
    <property type="molecule type" value="Genomic_DNA"/>
</dbReference>
<organism evidence="2 3">
    <name type="scientific">Plesiocystis pacifica SIR-1</name>
    <dbReference type="NCBI Taxonomy" id="391625"/>
    <lineage>
        <taxon>Bacteria</taxon>
        <taxon>Pseudomonadati</taxon>
        <taxon>Myxococcota</taxon>
        <taxon>Polyangia</taxon>
        <taxon>Nannocystales</taxon>
        <taxon>Nannocystaceae</taxon>
        <taxon>Plesiocystis</taxon>
    </lineage>
</organism>
<accession>A6GKC4</accession>
<feature type="domain" description="Cell wall-active antibiotics response LiaF-like C-terminal" evidence="1">
    <location>
        <begin position="130"/>
        <end position="184"/>
    </location>
</feature>
<keyword evidence="3" id="KW-1185">Reference proteome</keyword>
<dbReference type="PANTHER" id="PTHR40763:SF5">
    <property type="entry name" value="MEMBRANE PROTEIN"/>
    <property type="match status" value="1"/>
</dbReference>
<dbReference type="Pfam" id="PF09922">
    <property type="entry name" value="LiaF-like_C"/>
    <property type="match status" value="1"/>
</dbReference>
<gene>
    <name evidence="2" type="ORF">PPSIR1_27143</name>
</gene>
<sequence>MEPDGRPTNLIALRDAKQRGEQLISQRYAEDLIDGDELERRLEALGAADTLAAVDALTVDLLDPSSDAAGVASMVLAESARAQALAVPAKAASVTSLVPADAVEPERRRVAVLSAMKEEGAWTPARTNRVVNVLGESKLDLREARLAPGELVFEVRCVLGSIKLLVPPGLAVRVEVSNVLSEVTRDPGVVDQPDSADAPVIVVRGTLVLSELEVRERLPGEGGWRAFWRKRRERRALRRRQRAALPPAD</sequence>
<proteinExistence type="predicted"/>
<comment type="caution">
    <text evidence="2">The sequence shown here is derived from an EMBL/GenBank/DDBJ whole genome shotgun (WGS) entry which is preliminary data.</text>
</comment>
<dbReference type="AlphaFoldDB" id="A6GKC4"/>
<evidence type="ECO:0000259" key="1">
    <source>
        <dbReference type="Pfam" id="PF09922"/>
    </source>
</evidence>
<dbReference type="eggNOG" id="COG4758">
    <property type="taxonomic scope" value="Bacteria"/>
</dbReference>